<feature type="compositionally biased region" description="Basic and acidic residues" evidence="13">
    <location>
        <begin position="1796"/>
        <end position="1816"/>
    </location>
</feature>
<dbReference type="GO" id="GO:0005524">
    <property type="term" value="F:ATP binding"/>
    <property type="evidence" value="ECO:0007669"/>
    <property type="project" value="UniProtKB-KW"/>
</dbReference>
<dbReference type="SMART" id="SM00573">
    <property type="entry name" value="HSA"/>
    <property type="match status" value="1"/>
</dbReference>
<dbReference type="InterPro" id="IPR050520">
    <property type="entry name" value="INO80/SWR1_helicase"/>
</dbReference>
<comment type="subcellular location">
    <subcellularLocation>
        <location evidence="1">Nucleus</location>
    </subcellularLocation>
</comment>
<organism evidence="17 18">
    <name type="scientific">Salmo trutta</name>
    <name type="common">Brown trout</name>
    <dbReference type="NCBI Taxonomy" id="8032"/>
    <lineage>
        <taxon>Eukaryota</taxon>
        <taxon>Metazoa</taxon>
        <taxon>Chordata</taxon>
        <taxon>Craniata</taxon>
        <taxon>Vertebrata</taxon>
        <taxon>Euteleostomi</taxon>
        <taxon>Actinopterygii</taxon>
        <taxon>Neopterygii</taxon>
        <taxon>Teleostei</taxon>
        <taxon>Protacanthopterygii</taxon>
        <taxon>Salmoniformes</taxon>
        <taxon>Salmonidae</taxon>
        <taxon>Salmoninae</taxon>
        <taxon>Salmo</taxon>
    </lineage>
</organism>
<dbReference type="PANTHER" id="PTHR45685:SF1">
    <property type="entry name" value="HELICASE SRCAP"/>
    <property type="match status" value="1"/>
</dbReference>
<dbReference type="Pfam" id="PF07529">
    <property type="entry name" value="HSA"/>
    <property type="match status" value="1"/>
</dbReference>
<dbReference type="SMART" id="SM00487">
    <property type="entry name" value="DEXDc"/>
    <property type="match status" value="1"/>
</dbReference>
<evidence type="ECO:0000256" key="7">
    <source>
        <dbReference type="ARBA" id="ARBA00022840"/>
    </source>
</evidence>
<evidence type="ECO:0000256" key="11">
    <source>
        <dbReference type="ARBA" id="ARBA00023163"/>
    </source>
</evidence>
<feature type="compositionally biased region" description="Low complexity" evidence="13">
    <location>
        <begin position="77"/>
        <end position="90"/>
    </location>
</feature>
<evidence type="ECO:0000256" key="2">
    <source>
        <dbReference type="ARBA" id="ARBA00009220"/>
    </source>
</evidence>
<keyword evidence="18" id="KW-1185">Reference proteome</keyword>
<dbReference type="GeneTree" id="ENSGT00940000157457"/>
<dbReference type="InterPro" id="IPR038718">
    <property type="entry name" value="SNF2-like_sf"/>
</dbReference>
<dbReference type="CDD" id="cd18793">
    <property type="entry name" value="SF2_C_SNF"/>
    <property type="match status" value="1"/>
</dbReference>
<evidence type="ECO:0000256" key="3">
    <source>
        <dbReference type="ARBA" id="ARBA00022553"/>
    </source>
</evidence>
<proteinExistence type="inferred from homology"/>
<dbReference type="InterPro" id="IPR001650">
    <property type="entry name" value="Helicase_C-like"/>
</dbReference>
<feature type="region of interest" description="Disordered" evidence="13">
    <location>
        <begin position="1"/>
        <end position="59"/>
    </location>
</feature>
<feature type="compositionally biased region" description="Acidic residues" evidence="13">
    <location>
        <begin position="283"/>
        <end position="314"/>
    </location>
</feature>
<dbReference type="InterPro" id="IPR027417">
    <property type="entry name" value="P-loop_NTPase"/>
</dbReference>
<feature type="compositionally biased region" description="Pro residues" evidence="13">
    <location>
        <begin position="1259"/>
        <end position="1281"/>
    </location>
</feature>
<dbReference type="FunFam" id="3.40.50.10810:FF:000005">
    <property type="entry name" value="Photoperiod-independent early flowering 1"/>
    <property type="match status" value="1"/>
</dbReference>
<dbReference type="Ensembl" id="ENSSTUT00000029470.1">
    <property type="protein sequence ID" value="ENSSTUP00000028153.1"/>
    <property type="gene ID" value="ENSSTUG00000012175.1"/>
</dbReference>
<dbReference type="PRINTS" id="PR00929">
    <property type="entry name" value="ATHOOK"/>
</dbReference>
<keyword evidence="5" id="KW-0378">Hydrolase</keyword>
<evidence type="ECO:0000256" key="5">
    <source>
        <dbReference type="ARBA" id="ARBA00022801"/>
    </source>
</evidence>
<keyword evidence="6" id="KW-0347">Helicase</keyword>
<evidence type="ECO:0000313" key="18">
    <source>
        <dbReference type="Proteomes" id="UP000472277"/>
    </source>
</evidence>
<feature type="compositionally biased region" description="Low complexity" evidence="13">
    <location>
        <begin position="2223"/>
        <end position="2233"/>
    </location>
</feature>
<feature type="compositionally biased region" description="Polar residues" evidence="13">
    <location>
        <begin position="2274"/>
        <end position="2292"/>
    </location>
</feature>
<feature type="compositionally biased region" description="Low complexity" evidence="13">
    <location>
        <begin position="1924"/>
        <end position="1936"/>
    </location>
</feature>
<gene>
    <name evidence="17" type="primary">LOC115201029</name>
</gene>
<evidence type="ECO:0000256" key="10">
    <source>
        <dbReference type="ARBA" id="ARBA00023125"/>
    </source>
</evidence>
<feature type="compositionally biased region" description="Basic residues" evidence="13">
    <location>
        <begin position="2252"/>
        <end position="2261"/>
    </location>
</feature>
<dbReference type="GO" id="GO:0042393">
    <property type="term" value="F:histone binding"/>
    <property type="evidence" value="ECO:0007669"/>
    <property type="project" value="TreeGrafter"/>
</dbReference>
<accession>A0A673Y107</accession>
<feature type="compositionally biased region" description="Low complexity" evidence="13">
    <location>
        <begin position="1857"/>
        <end position="1869"/>
    </location>
</feature>
<feature type="region of interest" description="Disordered" evidence="13">
    <location>
        <begin position="1796"/>
        <end position="2305"/>
    </location>
</feature>
<comment type="similarity">
    <text evidence="2">Belongs to the SNF2/RAD54 helicase family. SWR1 subfamily.</text>
</comment>
<feature type="compositionally biased region" description="Acidic residues" evidence="13">
    <location>
        <begin position="452"/>
        <end position="471"/>
    </location>
</feature>
<feature type="region of interest" description="Disordered" evidence="13">
    <location>
        <begin position="1234"/>
        <end position="1311"/>
    </location>
</feature>
<feature type="compositionally biased region" description="Acidic residues" evidence="13">
    <location>
        <begin position="481"/>
        <end position="499"/>
    </location>
</feature>
<dbReference type="SMART" id="SM00490">
    <property type="entry name" value="HELICc"/>
    <property type="match status" value="1"/>
</dbReference>
<feature type="compositionally biased region" description="Pro residues" evidence="13">
    <location>
        <begin position="1870"/>
        <end position="1881"/>
    </location>
</feature>
<dbReference type="FunFam" id="3.40.50.300:FF:000529">
    <property type="entry name" value="helicase SRCAP isoform X1"/>
    <property type="match status" value="1"/>
</dbReference>
<evidence type="ECO:0000256" key="13">
    <source>
        <dbReference type="SAM" id="MobiDB-lite"/>
    </source>
</evidence>
<dbReference type="InterPro" id="IPR017956">
    <property type="entry name" value="AT_hook_DNA-bd_motif"/>
</dbReference>
<protein>
    <submittedName>
        <fullName evidence="17">Snf2-related CREBBP activator protein</fullName>
    </submittedName>
</protein>
<evidence type="ECO:0000256" key="6">
    <source>
        <dbReference type="ARBA" id="ARBA00022806"/>
    </source>
</evidence>
<dbReference type="Pfam" id="PF00176">
    <property type="entry name" value="SNF2-rel_dom"/>
    <property type="match status" value="1"/>
</dbReference>
<keyword evidence="10" id="KW-0238">DNA-binding</keyword>
<dbReference type="InterPro" id="IPR000330">
    <property type="entry name" value="SNF2_N"/>
</dbReference>
<feature type="compositionally biased region" description="Low complexity" evidence="13">
    <location>
        <begin position="442"/>
        <end position="451"/>
    </location>
</feature>
<feature type="domain" description="Helicase ATP-binding" evidence="14">
    <location>
        <begin position="573"/>
        <end position="738"/>
    </location>
</feature>
<dbReference type="GO" id="GO:0000812">
    <property type="term" value="C:Swr1 complex"/>
    <property type="evidence" value="ECO:0007669"/>
    <property type="project" value="TreeGrafter"/>
</dbReference>
<dbReference type="PROSITE" id="PS51192">
    <property type="entry name" value="HELICASE_ATP_BIND_1"/>
    <property type="match status" value="1"/>
</dbReference>
<keyword evidence="3" id="KW-0597">Phosphoprotein</keyword>
<feature type="domain" description="HSA" evidence="16">
    <location>
        <begin position="133"/>
        <end position="205"/>
    </location>
</feature>
<dbReference type="Gene3D" id="3.40.50.300">
    <property type="entry name" value="P-loop containing nucleotide triphosphate hydrolases"/>
    <property type="match status" value="1"/>
</dbReference>
<name>A0A673Y107_SALTR</name>
<dbReference type="GO" id="GO:0003677">
    <property type="term" value="F:DNA binding"/>
    <property type="evidence" value="ECO:0007669"/>
    <property type="project" value="UniProtKB-KW"/>
</dbReference>
<dbReference type="PROSITE" id="PS51204">
    <property type="entry name" value="HSA"/>
    <property type="match status" value="1"/>
</dbReference>
<keyword evidence="9" id="KW-0805">Transcription regulation</keyword>
<feature type="region of interest" description="Disordered" evidence="13">
    <location>
        <begin position="439"/>
        <end position="499"/>
    </location>
</feature>
<evidence type="ECO:0000256" key="4">
    <source>
        <dbReference type="ARBA" id="ARBA00022741"/>
    </source>
</evidence>
<dbReference type="InterPro" id="IPR049730">
    <property type="entry name" value="SNF2/RAD54-like_C"/>
</dbReference>
<sequence>MVNPSRAVSKHEQRQSRPNRKALFSKVRQWIADRVTQSLSPASSSTSSPSPGRSSFIDWTPSSTPLILRGAQGRFLSPPSMGPGRSSPSDPVTPHRPRMERHADMAELAKHEAEIEGRTVALKREGFWSMKRLTRLTEPVRPKVHWDYLCEEMQWLSADFAQERRWKRGVARKVVRMVMRHHEELRQKEEKAKRDEHAKIRRVASNIAKEVRTFWSSVEKVVQYKQQSRLEEKRKKALDLQLDFIVGQTEKYSDLLSQALETAPAGNSEPAPSPPKKCLPLVVDEDDFEPPCGGEEEEDDEETIDVEEEQDGNDPETQRREIELLRQEGTMSLAELLSTLKRPLSQVGTTDTGDWAEPLTQTHAYCTTMPFLCISWLDEDAEFTANEEDAEDEEDTIAAQEVVEGEADHAGELDDLAKEGDMTVEELLEKYKGAYASDFEEPSASASPASSEESENSVDEGEESEEDESDMESNITTSGTDSDEEEVIDNDEEDNDEDECDEGMEILLKEGDHSPPLPTGPRPKKEISHIAATAESLQPKGYTLATTKVKTPIPFLLVGQLREYQHIGLDWLVTMYEKKLNGILADEMGLGKTIQTIALLAHLACEKGNWGPHLIIVPTSVMLNWEMELKRWCPGFKILTYYGSQKERKLKRQGWTKPNAFHVCITSYKLVLQDHQAFRRKSWRYLILDEAQNIKNFKSQRWQSLLNFNSQRRLLLTGTPLQNSLMELWSLMHFLMPHVFQSHREFKEWFSNPLTGMIEGSQEYNEGLVKRLHKVLRPFLLRRIKVDVEKQMPKKYEHVVRCRLSKRQRFLYDDFMAQASTRETLASGHFMSVINILMQLRKVCNHPNLFDPRPIHSPFITKPIVFHTASLVQRALEISPFKRGDLSLFDLVGLEGSVSRYKADVFLPRRKVSRQLIQEVMESPDPPPRPKPVRMKVNRMFQPLPKADGCTVLVVNNPRLTCPVTPAAQAPRPRLIQDVTPTLTPSPLVQQAVYSVAPTSPSRPPGHPSGPCAVGTVVRSGSPMPVLAVRSPTASCNPATHSTPPASNVMTQRVLLSPDMQARLPSGEVVSIAHLASLAGRPVSSCQGSKPVTFQLQGNKLTLSGTQLHQVPVAPPRPVQGNFMHLVTSGGQHHLISQPAQVAVFSSANTHAATPSPAPSEIQLPLNASQVPSSMVTNSGIVKIMVRQSSKEGGAVPTLAVPPSPRIAPQASPSIHHHANTNIALRSPLAHCHPGPATAQYTLAPPRTPTSVTIRTSTPAPPRIPIPAPPRIPIPAPPRTPTPALLQNPTPAPSQPEPPHPVLKVVKGPAETSTEQKGELMNANYLKNVSVFTIPVLNKSLLLSSSSEFFVNAFKKRTSLFSVLFVAVLSTPFPPGQSWLADSLKKQRDSRLAQIIRINDLHCSAKPVYGHEVLDFLTFLPGSSCLFDRLQLLKDVIERFTFVIPPVEAPTITMHSCHPPPSLSHKQAVFTSLLSSQVAPLTRSLHRIQCNMRTHFPDLRLIQYDCGKLQTLHTLLRWLKEGQHRVLIFTQMTRMLDVLEQFLGYHGHIYLRLDGSTRVEQRQSLMDRFNADRRIFCFILSTRSGGVGVNLTGADTVVFYDSDWNPTMDAQAQDRCHRIGQTRDVHIYRLISERTVEENILKKANQKRMLGDMAIEGGNFTTAFFRQQTIRELFDVTEGEKKELIVELSVPQPEEEETVNKQSTTILEQALCRAEDEEDIVAASQAKAEQVAELAEFNEAIPLDEAGEGRDPEEEELSKAEQEIAALVEQLTPIERYAMNFLEDSLEDVCKEELKQAEEQVEAARKGLDQAKEEGLKLQAGSSDNDDEDFSSQPAEEPSTPGSGRRPRKHKEKGAPSTRTSGRLRGTTASPPPTSPEPDTPTPREVPERLRSALRGRGGAKDTTTPARTEHPRAHTTSSRLQESAKPAATTPASPSRDSSLIFGSVPSTATSPPAGKPLTQPGDSDTKSPRSEQGVCVSSDSMGPMDHQSYSTQARDYDSRDQKSLSPPLVCSLSRSPRKRQSADGEVLLGLPEHSPSAKVLRKLPGRLVTVVEDKEPRKRRRGSGTGGGSSEETEHAESGRGSDVPSRDATSQAPDKTNQSPKEKEKGTASKYSSKITNLPEDQESPLRHIHPARSYPPYSPPHHSPDMPVLRNLPVRRRLESESRVAAQLGEQGLGRGRGGNYHRKLDTQPGKEGNASSGTNVANSTPPLKRKRGRPPKTPLRVVEPQPEHLSPPHPSLPSEEGSPPFSPKRKRGRPRKNSTAVTNAVGAGKNSNTPTASTTSQAGSLSDTAAADTEPLAPSA</sequence>
<dbReference type="SUPFAM" id="SSF52540">
    <property type="entry name" value="P-loop containing nucleoside triphosphate hydrolases"/>
    <property type="match status" value="3"/>
</dbReference>
<keyword evidence="11" id="KW-0804">Transcription</keyword>
<feature type="region of interest" description="Disordered" evidence="13">
    <location>
        <begin position="263"/>
        <end position="318"/>
    </location>
</feature>
<evidence type="ECO:0000313" key="17">
    <source>
        <dbReference type="Ensembl" id="ENSSTUP00000028153.1"/>
    </source>
</evidence>
<evidence type="ECO:0000259" key="16">
    <source>
        <dbReference type="PROSITE" id="PS51204"/>
    </source>
</evidence>
<evidence type="ECO:0000256" key="9">
    <source>
        <dbReference type="ARBA" id="ARBA00023015"/>
    </source>
</evidence>
<feature type="compositionally biased region" description="Low complexity" evidence="13">
    <location>
        <begin position="38"/>
        <end position="55"/>
    </location>
</feature>
<keyword evidence="4" id="KW-0547">Nucleotide-binding</keyword>
<feature type="compositionally biased region" description="Polar residues" evidence="13">
    <location>
        <begin position="2198"/>
        <end position="2208"/>
    </location>
</feature>
<reference evidence="17" key="1">
    <citation type="submission" date="2025-08" db="UniProtKB">
        <authorList>
            <consortium name="Ensembl"/>
        </authorList>
    </citation>
    <scope>IDENTIFICATION</scope>
</reference>
<keyword evidence="7" id="KW-0067">ATP-binding</keyword>
<dbReference type="InterPro" id="IPR014001">
    <property type="entry name" value="Helicase_ATP-bd"/>
</dbReference>
<feature type="region of interest" description="Disordered" evidence="13">
    <location>
        <begin position="1739"/>
        <end position="1760"/>
    </location>
</feature>
<dbReference type="GO" id="GO:0004386">
    <property type="term" value="F:helicase activity"/>
    <property type="evidence" value="ECO:0007669"/>
    <property type="project" value="UniProtKB-KW"/>
</dbReference>
<evidence type="ECO:0000256" key="8">
    <source>
        <dbReference type="ARBA" id="ARBA00022853"/>
    </source>
</evidence>
<keyword evidence="12" id="KW-0539">Nucleus</keyword>
<dbReference type="Proteomes" id="UP000472277">
    <property type="component" value="Chromosome 10"/>
</dbReference>
<evidence type="ECO:0000259" key="14">
    <source>
        <dbReference type="PROSITE" id="PS51192"/>
    </source>
</evidence>
<feature type="domain" description="Helicase C-terminal" evidence="15">
    <location>
        <begin position="1511"/>
        <end position="1661"/>
    </location>
</feature>
<feature type="region of interest" description="Disordered" evidence="13">
    <location>
        <begin position="73"/>
        <end position="98"/>
    </location>
</feature>
<evidence type="ECO:0000259" key="15">
    <source>
        <dbReference type="PROSITE" id="PS51194"/>
    </source>
</evidence>
<feature type="compositionally biased region" description="Polar residues" evidence="13">
    <location>
        <begin position="2090"/>
        <end position="2102"/>
    </location>
</feature>
<dbReference type="GO" id="GO:0010468">
    <property type="term" value="P:regulation of gene expression"/>
    <property type="evidence" value="ECO:0007669"/>
    <property type="project" value="UniProtKB-ARBA"/>
</dbReference>
<dbReference type="PROSITE" id="PS51194">
    <property type="entry name" value="HELICASE_CTER"/>
    <property type="match status" value="1"/>
</dbReference>
<dbReference type="GO" id="GO:0016887">
    <property type="term" value="F:ATP hydrolysis activity"/>
    <property type="evidence" value="ECO:0007669"/>
    <property type="project" value="TreeGrafter"/>
</dbReference>
<feature type="compositionally biased region" description="Pro residues" evidence="13">
    <location>
        <begin position="1290"/>
        <end position="1301"/>
    </location>
</feature>
<dbReference type="Gene3D" id="3.40.50.10810">
    <property type="entry name" value="Tandem AAA-ATPase domain"/>
    <property type="match status" value="1"/>
</dbReference>
<dbReference type="Pfam" id="PF00271">
    <property type="entry name" value="Helicase_C"/>
    <property type="match status" value="1"/>
</dbReference>
<evidence type="ECO:0000256" key="12">
    <source>
        <dbReference type="ARBA" id="ARBA00023242"/>
    </source>
</evidence>
<dbReference type="GO" id="GO:0006338">
    <property type="term" value="P:chromatin remodeling"/>
    <property type="evidence" value="ECO:0007669"/>
    <property type="project" value="UniProtKB-ARBA"/>
</dbReference>
<reference evidence="17" key="2">
    <citation type="submission" date="2025-09" db="UniProtKB">
        <authorList>
            <consortium name="Ensembl"/>
        </authorList>
    </citation>
    <scope>IDENTIFICATION</scope>
</reference>
<dbReference type="PANTHER" id="PTHR45685">
    <property type="entry name" value="HELICASE SRCAP-RELATED"/>
    <property type="match status" value="1"/>
</dbReference>
<dbReference type="SMART" id="SM00384">
    <property type="entry name" value="AT_hook"/>
    <property type="match status" value="2"/>
</dbReference>
<dbReference type="GO" id="GO:0010557">
    <property type="term" value="P:positive regulation of macromolecule biosynthetic process"/>
    <property type="evidence" value="ECO:0007669"/>
    <property type="project" value="UniProtKB-ARBA"/>
</dbReference>
<keyword evidence="8" id="KW-0156">Chromatin regulator</keyword>
<dbReference type="InParanoid" id="A0A673Y107"/>
<dbReference type="InterPro" id="IPR014012">
    <property type="entry name" value="HSA_dom"/>
</dbReference>
<dbReference type="FunFam" id="1.20.120.850:FF:000012">
    <property type="entry name" value="protein PHOTOPERIOD-INDEPENDENT EARLY FLOWERING 1 isoform X3"/>
    <property type="match status" value="1"/>
</dbReference>
<dbReference type="GO" id="GO:0140096">
    <property type="term" value="F:catalytic activity, acting on a protein"/>
    <property type="evidence" value="ECO:0007669"/>
    <property type="project" value="UniProtKB-ARBA"/>
</dbReference>
<evidence type="ECO:0000256" key="1">
    <source>
        <dbReference type="ARBA" id="ARBA00004123"/>
    </source>
</evidence>
<dbReference type="CDD" id="cd18003">
    <property type="entry name" value="DEXQc_SRCAP"/>
    <property type="match status" value="1"/>
</dbReference>